<name>A0A6A5XQ97_9PLEO</name>
<dbReference type="AlphaFoldDB" id="A0A6A5XQ97"/>
<accession>A0A6A5XQ97</accession>
<dbReference type="Proteomes" id="UP000799778">
    <property type="component" value="Unassembled WGS sequence"/>
</dbReference>
<sequence length="659" mass="72054">MSFLSNVTANSANGTSNGISNGSSNRRLESSGGANSSSSSSRRPVRIAGASGGFSDRQRAISSLAKLDVDVIVGDWLSECTMTLHGAQKVDNEKLRREGRLSGGEPAGLFDPTFVENLAPALPDIARKGIKVAVNAGASDTLLLAKTVEEEVRRQGFALKVAYVVGDEVTDTVNRLIKQGEVFTSLMTGEALEDWGYMPIYAQCYLGGAGIAEALNNGADIVICGRVADAAPAVGAGMWWHGWNRDKDFDQIAGSLICGHLIECAAYVCGGYFSGFKSLMDGCTNLGFPIAELYADGSCAINKEPDTGGEVSVGTVASQLLYEVQGPLYFGSDVTANLEGVVMTQEGENRVRVTGVKGLPPPTTTKVGMTAFGGYQAEFHVYICGIDLEAKAEWIEKQVRYSAGDAAKELSCFKFSLNGYCPDNPRNQDVATCDLRIFVQTKNKKLVDKSTLDVPGFNRWCMDNGLQGCPGWTLGNDQRQSEGKVYYEYYVSLLPQSEVQHRVVLPWLDNKTIDVRPSLGLKEYPRDQLSYETKDPVDLKQYGPTTRGPLGWVVGGRSGDKASDANVGFYVRHDDEWDWLRSLLTIDKIKHLLDEEYKGGKIERFEIPGIRAVHFLLRDHLDRGFNSTSTYDTLGKNVCEYLRAKWVDIPNKFLSRGRF</sequence>
<feature type="domain" description="AtuA-like ferredoxin-fold" evidence="3">
    <location>
        <begin position="555"/>
        <end position="646"/>
    </location>
</feature>
<evidence type="ECO:0000259" key="3">
    <source>
        <dbReference type="Pfam" id="PF23544"/>
    </source>
</evidence>
<dbReference type="RefSeq" id="XP_033382843.1">
    <property type="nucleotide sequence ID" value="XM_033531114.1"/>
</dbReference>
<evidence type="ECO:0000313" key="4">
    <source>
        <dbReference type="EMBL" id="KAF2014504.1"/>
    </source>
</evidence>
<evidence type="ECO:0000313" key="5">
    <source>
        <dbReference type="Proteomes" id="UP000799778"/>
    </source>
</evidence>
<reference evidence="4" key="1">
    <citation type="journal article" date="2020" name="Stud. Mycol.">
        <title>101 Dothideomycetes genomes: a test case for predicting lifestyles and emergence of pathogens.</title>
        <authorList>
            <person name="Haridas S."/>
            <person name="Albert R."/>
            <person name="Binder M."/>
            <person name="Bloem J."/>
            <person name="Labutti K."/>
            <person name="Salamov A."/>
            <person name="Andreopoulos B."/>
            <person name="Baker S."/>
            <person name="Barry K."/>
            <person name="Bills G."/>
            <person name="Bluhm B."/>
            <person name="Cannon C."/>
            <person name="Castanera R."/>
            <person name="Culley D."/>
            <person name="Daum C."/>
            <person name="Ezra D."/>
            <person name="Gonzalez J."/>
            <person name="Henrissat B."/>
            <person name="Kuo A."/>
            <person name="Liang C."/>
            <person name="Lipzen A."/>
            <person name="Lutzoni F."/>
            <person name="Magnuson J."/>
            <person name="Mondo S."/>
            <person name="Nolan M."/>
            <person name="Ohm R."/>
            <person name="Pangilinan J."/>
            <person name="Park H.-J."/>
            <person name="Ramirez L."/>
            <person name="Alfaro M."/>
            <person name="Sun H."/>
            <person name="Tritt A."/>
            <person name="Yoshinaga Y."/>
            <person name="Zwiers L.-H."/>
            <person name="Turgeon B."/>
            <person name="Goodwin S."/>
            <person name="Spatafora J."/>
            <person name="Crous P."/>
            <person name="Grigoriev I."/>
        </authorList>
    </citation>
    <scope>NUCLEOTIDE SEQUENCE</scope>
    <source>
        <strain evidence="4">CBS 175.79</strain>
    </source>
</reference>
<keyword evidence="5" id="KW-1185">Reference proteome</keyword>
<feature type="domain" description="Acyclic terpene utilisation N-terminal" evidence="2">
    <location>
        <begin position="45"/>
        <end position="504"/>
    </location>
</feature>
<dbReference type="EMBL" id="ML978070">
    <property type="protein sequence ID" value="KAF2014504.1"/>
    <property type="molecule type" value="Genomic_DNA"/>
</dbReference>
<proteinExistence type="predicted"/>
<dbReference type="PANTHER" id="PTHR47585">
    <property type="match status" value="1"/>
</dbReference>
<dbReference type="InterPro" id="IPR056362">
    <property type="entry name" value="AtuA-like_ferredoxin_dom"/>
</dbReference>
<dbReference type="Pfam" id="PF23544">
    <property type="entry name" value="AtuA_ferredoxin"/>
    <property type="match status" value="1"/>
</dbReference>
<dbReference type="OrthoDB" id="10265871at2759"/>
<dbReference type="GeneID" id="54288511"/>
<protein>
    <submittedName>
        <fullName evidence="4">DUF1446-domain-containing protein</fullName>
    </submittedName>
</protein>
<organism evidence="4 5">
    <name type="scientific">Aaosphaeria arxii CBS 175.79</name>
    <dbReference type="NCBI Taxonomy" id="1450172"/>
    <lineage>
        <taxon>Eukaryota</taxon>
        <taxon>Fungi</taxon>
        <taxon>Dikarya</taxon>
        <taxon>Ascomycota</taxon>
        <taxon>Pezizomycotina</taxon>
        <taxon>Dothideomycetes</taxon>
        <taxon>Pleosporomycetidae</taxon>
        <taxon>Pleosporales</taxon>
        <taxon>Pleosporales incertae sedis</taxon>
        <taxon>Aaosphaeria</taxon>
    </lineage>
</organism>
<dbReference type="PANTHER" id="PTHR47585:SF2">
    <property type="entry name" value="DUF1446 DOMAIN PROTEIN (AFU_ORTHOLOGUE AFUA_6G11420)"/>
    <property type="match status" value="1"/>
</dbReference>
<feature type="region of interest" description="Disordered" evidence="1">
    <location>
        <begin position="1"/>
        <end position="50"/>
    </location>
</feature>
<dbReference type="Pfam" id="PF07287">
    <property type="entry name" value="AtuA"/>
    <property type="match status" value="1"/>
</dbReference>
<evidence type="ECO:0000259" key="2">
    <source>
        <dbReference type="Pfam" id="PF07287"/>
    </source>
</evidence>
<gene>
    <name evidence="4" type="ORF">BU24DRAFT_451525</name>
</gene>
<dbReference type="InterPro" id="IPR010839">
    <property type="entry name" value="AtuA_N"/>
</dbReference>
<evidence type="ECO:0000256" key="1">
    <source>
        <dbReference type="SAM" id="MobiDB-lite"/>
    </source>
</evidence>
<feature type="compositionally biased region" description="Low complexity" evidence="1">
    <location>
        <begin position="10"/>
        <end position="41"/>
    </location>
</feature>